<sequence length="130" mass="14559">DEPVRAEVLRHAAIVALVVLVALVRVRELSVRFRAGKLKVVVRFVRSREQNSQQTSTTASRIGRLRWVRLLMVCVVKEATSMRILSKVMLFLFAPSDRSRRPILAVQLVATLPQYPGSPDPDPNVSSASR</sequence>
<reference evidence="3" key="1">
    <citation type="submission" date="2013-03" db="EMBL/GenBank/DDBJ databases">
        <title>The Genome Sequence of Anopheles christyi ACHKN1017.</title>
        <authorList>
            <consortium name="The Broad Institute Genomics Platform"/>
            <person name="Neafsey D.E."/>
            <person name="Besansky N."/>
            <person name="Walker B."/>
            <person name="Young S.K."/>
            <person name="Zeng Q."/>
            <person name="Gargeya S."/>
            <person name="Fitzgerald M."/>
            <person name="Haas B."/>
            <person name="Abouelleil A."/>
            <person name="Allen A.W."/>
            <person name="Alvarado L."/>
            <person name="Arachchi H.M."/>
            <person name="Berlin A.M."/>
            <person name="Chapman S.B."/>
            <person name="Gainer-Dewar J."/>
            <person name="Goldberg J."/>
            <person name="Griggs A."/>
            <person name="Gujja S."/>
            <person name="Hansen M."/>
            <person name="Howarth C."/>
            <person name="Imamovic A."/>
            <person name="Ireland A."/>
            <person name="Larimer J."/>
            <person name="McCowan C."/>
            <person name="Murphy C."/>
            <person name="Pearson M."/>
            <person name="Poon T.W."/>
            <person name="Priest M."/>
            <person name="Roberts A."/>
            <person name="Saif S."/>
            <person name="Shea T."/>
            <person name="Sisk P."/>
            <person name="Sykes S."/>
            <person name="Wortman J."/>
            <person name="Nusbaum C."/>
            <person name="Birren B."/>
        </authorList>
    </citation>
    <scope>NUCLEOTIDE SEQUENCE [LARGE SCALE GENOMIC DNA]</scope>
    <source>
        <strain evidence="3">ACHKN1017</strain>
    </source>
</reference>
<reference evidence="2" key="2">
    <citation type="submission" date="2020-05" db="UniProtKB">
        <authorList>
            <consortium name="EnsemblMetazoa"/>
        </authorList>
    </citation>
    <scope>IDENTIFICATION</scope>
    <source>
        <strain evidence="2">ACHKN1017</strain>
    </source>
</reference>
<dbReference type="Proteomes" id="UP000075881">
    <property type="component" value="Unassembled WGS sequence"/>
</dbReference>
<organism evidence="2 3">
    <name type="scientific">Anopheles christyi</name>
    <dbReference type="NCBI Taxonomy" id="43041"/>
    <lineage>
        <taxon>Eukaryota</taxon>
        <taxon>Metazoa</taxon>
        <taxon>Ecdysozoa</taxon>
        <taxon>Arthropoda</taxon>
        <taxon>Hexapoda</taxon>
        <taxon>Insecta</taxon>
        <taxon>Pterygota</taxon>
        <taxon>Neoptera</taxon>
        <taxon>Endopterygota</taxon>
        <taxon>Diptera</taxon>
        <taxon>Nematocera</taxon>
        <taxon>Culicoidea</taxon>
        <taxon>Culicidae</taxon>
        <taxon>Anophelinae</taxon>
        <taxon>Anopheles</taxon>
    </lineage>
</organism>
<feature type="transmembrane region" description="Helical" evidence="1">
    <location>
        <begin position="12"/>
        <end position="29"/>
    </location>
</feature>
<accession>A0A182KIM5</accession>
<dbReference type="VEuPathDB" id="VectorBase:ACHR014295"/>
<protein>
    <submittedName>
        <fullName evidence="2">Uncharacterized protein</fullName>
    </submittedName>
</protein>
<dbReference type="EnsemblMetazoa" id="ACHR014295-RA">
    <property type="protein sequence ID" value="ACHR014295-PA"/>
    <property type="gene ID" value="ACHR014295"/>
</dbReference>
<keyword evidence="1" id="KW-0472">Membrane</keyword>
<dbReference type="AlphaFoldDB" id="A0A182KIM5"/>
<keyword evidence="1" id="KW-0812">Transmembrane</keyword>
<name>A0A182KIM5_9DIPT</name>
<proteinExistence type="predicted"/>
<keyword evidence="3" id="KW-1185">Reference proteome</keyword>
<evidence type="ECO:0000256" key="1">
    <source>
        <dbReference type="SAM" id="Phobius"/>
    </source>
</evidence>
<evidence type="ECO:0000313" key="3">
    <source>
        <dbReference type="Proteomes" id="UP000075881"/>
    </source>
</evidence>
<keyword evidence="1" id="KW-1133">Transmembrane helix</keyword>
<evidence type="ECO:0000313" key="2">
    <source>
        <dbReference type="EnsemblMetazoa" id="ACHR014295-PA"/>
    </source>
</evidence>